<dbReference type="Proteomes" id="UP000307169">
    <property type="component" value="Unassembled WGS sequence"/>
</dbReference>
<feature type="compositionally biased region" description="Acidic residues" evidence="1">
    <location>
        <begin position="567"/>
        <end position="623"/>
    </location>
</feature>
<evidence type="ECO:0000313" key="4">
    <source>
        <dbReference type="EMBL" id="TIC03471.1"/>
    </source>
</evidence>
<evidence type="ECO:0000313" key="6">
    <source>
        <dbReference type="Proteomes" id="UP000305647"/>
    </source>
</evidence>
<dbReference type="CDD" id="cd09917">
    <property type="entry name" value="F-box_SF"/>
    <property type="match status" value="1"/>
</dbReference>
<gene>
    <name evidence="5" type="ORF">E3Q10_00976</name>
    <name evidence="4" type="ORF">E3Q17_00854</name>
    <name evidence="3" type="ORF">E3Q22_00793</name>
</gene>
<evidence type="ECO:0000313" key="8">
    <source>
        <dbReference type="Proteomes" id="UP000310685"/>
    </source>
</evidence>
<protein>
    <recommendedName>
        <fullName evidence="2">F-box domain-containing protein</fullName>
    </recommendedName>
</protein>
<evidence type="ECO:0000256" key="1">
    <source>
        <dbReference type="SAM" id="MobiDB-lite"/>
    </source>
</evidence>
<dbReference type="Proteomes" id="UP000310685">
    <property type="component" value="Unassembled WGS sequence"/>
</dbReference>
<dbReference type="PROSITE" id="PS50181">
    <property type="entry name" value="FBOX"/>
    <property type="match status" value="1"/>
</dbReference>
<feature type="region of interest" description="Disordered" evidence="1">
    <location>
        <begin position="549"/>
        <end position="625"/>
    </location>
</feature>
<dbReference type="EMBL" id="SPRC01000005">
    <property type="protein sequence ID" value="TIB81706.1"/>
    <property type="molecule type" value="Genomic_DNA"/>
</dbReference>
<dbReference type="EMBL" id="SPRO01000006">
    <property type="protein sequence ID" value="TIC32986.1"/>
    <property type="molecule type" value="Genomic_DNA"/>
</dbReference>
<accession>A0A4T0P0E8</accession>
<dbReference type="InterPro" id="IPR001810">
    <property type="entry name" value="F-box_dom"/>
</dbReference>
<comment type="caution">
    <text evidence="4">The sequence shown here is derived from an EMBL/GenBank/DDBJ whole genome shotgun (WGS) entry which is preliminary data.</text>
</comment>
<evidence type="ECO:0000313" key="7">
    <source>
        <dbReference type="Proteomes" id="UP000307169"/>
    </source>
</evidence>
<dbReference type="InterPro" id="IPR036047">
    <property type="entry name" value="F-box-like_dom_sf"/>
</dbReference>
<feature type="region of interest" description="Disordered" evidence="1">
    <location>
        <begin position="637"/>
        <end position="663"/>
    </location>
</feature>
<dbReference type="EMBL" id="SPRH01000006">
    <property type="protein sequence ID" value="TIC03471.1"/>
    <property type="molecule type" value="Genomic_DNA"/>
</dbReference>
<evidence type="ECO:0000259" key="2">
    <source>
        <dbReference type="PROSITE" id="PS50181"/>
    </source>
</evidence>
<evidence type="ECO:0000313" key="5">
    <source>
        <dbReference type="EMBL" id="TIC32986.1"/>
    </source>
</evidence>
<reference evidence="6 7" key="1">
    <citation type="submission" date="2019-03" db="EMBL/GenBank/DDBJ databases">
        <title>Sequencing 25 genomes of Wallemia mellicola.</title>
        <authorList>
            <person name="Gostincar C."/>
        </authorList>
    </citation>
    <scope>NUCLEOTIDE SEQUENCE [LARGE SCALE GENOMIC DNA]</scope>
    <source>
        <strain evidence="4 7">EXF-1262</strain>
        <strain evidence="3 8">EXF-6152</strain>
        <strain evidence="5 6">EXF-8738</strain>
    </source>
</reference>
<name>A0A4T0P0E8_9BASI</name>
<sequence length="738" mass="83538">MKQLPNEIWVGISSMLDLETLKSFALSCKQFNAIFNSVEIQYRYYLEIYNYCDKTKDTPEAIYKRLTKLKNLQNNLNNFNAQQHHVLVRDHKSALQAKVDPNGIPYRKRELHSSLRVLRDGYFIVSSHGNTFELYKLPKSDGESTDKELNNVSALYPSVVKLELGERYSVQDFDLDVENDLIVCCIKEHQENRMLQFYFHFFSLSAALNTKHAVQHPIASTAFTHNLLRASAAASFQIQLNGPHLAVQFNEREHQSLVTVWDWTKQMALEAVYSDNVNLCEAAAFLTSDILALAVVVQKTGNPVIQCVQLDPTQQQDVAKKYEFGVQAVPSGVVDSGGFRILSEFQMYNDGLGSRKHVPFIFAEPVVSHTTDASLNNRGSIQPTEESGFLCIEVVTLDNFLDGIFPATFIVQKKKLLDNLVERNPIGYRVGEDGEGTVDGSFPAEFLSDSTRVTSEPKSVYPMYGTRFCNVPKINMIELIDFNPRLKYSKPDKLDADMNALVEGRQRRLNRYIDKHLSGNTLTEDSYGEPEMLEILVNRLRNGIDNLEQEAGIGGRPHQNPAHPGDDNDNSDDDDFLDGESVELESDESFENMEMVEGEGEEREEAEGEEEEEEEEDDLDNLDDIGVMQEIDISDVSDEEERNMENLQPGGTNESTHAVDQPPERQVLVKGSKQSLDISVDQNLVTYSDKSVKQTTLPFKLPYRTVISYSDLGIESVMIDKECLILETFHEVFHILTF</sequence>
<evidence type="ECO:0000313" key="3">
    <source>
        <dbReference type="EMBL" id="TIB81706.1"/>
    </source>
</evidence>
<dbReference type="AlphaFoldDB" id="A0A4T0P0E8"/>
<feature type="compositionally biased region" description="Polar residues" evidence="1">
    <location>
        <begin position="645"/>
        <end position="658"/>
    </location>
</feature>
<feature type="domain" description="F-box" evidence="2">
    <location>
        <begin position="1"/>
        <end position="45"/>
    </location>
</feature>
<dbReference type="SUPFAM" id="SSF81383">
    <property type="entry name" value="F-box domain"/>
    <property type="match status" value="1"/>
</dbReference>
<dbReference type="Proteomes" id="UP000305647">
    <property type="component" value="Unassembled WGS sequence"/>
</dbReference>
<proteinExistence type="predicted"/>
<organism evidence="4 7">
    <name type="scientific">Wallemia mellicola</name>
    <dbReference type="NCBI Taxonomy" id="1708541"/>
    <lineage>
        <taxon>Eukaryota</taxon>
        <taxon>Fungi</taxon>
        <taxon>Dikarya</taxon>
        <taxon>Basidiomycota</taxon>
        <taxon>Wallemiomycotina</taxon>
        <taxon>Wallemiomycetes</taxon>
        <taxon>Wallemiales</taxon>
        <taxon>Wallemiaceae</taxon>
        <taxon>Wallemia</taxon>
    </lineage>
</organism>